<organism evidence="2 3">
    <name type="scientific">Mucuna pruriens</name>
    <name type="common">Velvet bean</name>
    <name type="synonym">Dolichos pruriens</name>
    <dbReference type="NCBI Taxonomy" id="157652"/>
    <lineage>
        <taxon>Eukaryota</taxon>
        <taxon>Viridiplantae</taxon>
        <taxon>Streptophyta</taxon>
        <taxon>Embryophyta</taxon>
        <taxon>Tracheophyta</taxon>
        <taxon>Spermatophyta</taxon>
        <taxon>Magnoliopsida</taxon>
        <taxon>eudicotyledons</taxon>
        <taxon>Gunneridae</taxon>
        <taxon>Pentapetalae</taxon>
        <taxon>rosids</taxon>
        <taxon>fabids</taxon>
        <taxon>Fabales</taxon>
        <taxon>Fabaceae</taxon>
        <taxon>Papilionoideae</taxon>
        <taxon>50 kb inversion clade</taxon>
        <taxon>NPAAA clade</taxon>
        <taxon>indigoferoid/millettioid clade</taxon>
        <taxon>Phaseoleae</taxon>
        <taxon>Mucuna</taxon>
    </lineage>
</organism>
<protein>
    <submittedName>
        <fullName evidence="2">Uncharacterized protein</fullName>
    </submittedName>
</protein>
<name>A0A371EVV6_MUCPR</name>
<evidence type="ECO:0000313" key="2">
    <source>
        <dbReference type="EMBL" id="RDX70205.1"/>
    </source>
</evidence>
<evidence type="ECO:0000256" key="1">
    <source>
        <dbReference type="SAM" id="MobiDB-lite"/>
    </source>
</evidence>
<dbReference type="AlphaFoldDB" id="A0A371EVV6"/>
<accession>A0A371EVV6</accession>
<dbReference type="EMBL" id="QJKJ01011798">
    <property type="protein sequence ID" value="RDX70205.1"/>
    <property type="molecule type" value="Genomic_DNA"/>
</dbReference>
<keyword evidence="3" id="KW-1185">Reference proteome</keyword>
<feature type="compositionally biased region" description="Basic and acidic residues" evidence="1">
    <location>
        <begin position="24"/>
        <end position="34"/>
    </location>
</feature>
<feature type="compositionally biased region" description="Basic and acidic residues" evidence="1">
    <location>
        <begin position="100"/>
        <end position="112"/>
    </location>
</feature>
<comment type="caution">
    <text evidence="2">The sequence shown here is derived from an EMBL/GenBank/DDBJ whole genome shotgun (WGS) entry which is preliminary data.</text>
</comment>
<feature type="region of interest" description="Disordered" evidence="1">
    <location>
        <begin position="1"/>
        <end position="112"/>
    </location>
</feature>
<gene>
    <name evidence="2" type="ORF">CR513_50579</name>
</gene>
<proteinExistence type="predicted"/>
<reference evidence="2" key="1">
    <citation type="submission" date="2018-05" db="EMBL/GenBank/DDBJ databases">
        <title>Draft genome of Mucuna pruriens seed.</title>
        <authorList>
            <person name="Nnadi N.E."/>
            <person name="Vos R."/>
            <person name="Hasami M.H."/>
            <person name="Devisetty U.K."/>
            <person name="Aguiy J.C."/>
        </authorList>
    </citation>
    <scope>NUCLEOTIDE SEQUENCE [LARGE SCALE GENOMIC DNA]</scope>
    <source>
        <strain evidence="2">JCA_2017</strain>
    </source>
</reference>
<feature type="compositionally biased region" description="Basic and acidic residues" evidence="1">
    <location>
        <begin position="63"/>
        <end position="79"/>
    </location>
</feature>
<evidence type="ECO:0000313" key="3">
    <source>
        <dbReference type="Proteomes" id="UP000257109"/>
    </source>
</evidence>
<dbReference type="Proteomes" id="UP000257109">
    <property type="component" value="Unassembled WGS sequence"/>
</dbReference>
<sequence>MITTIARGGSMAKMSTSARKRHEVNKEGSQDDIHGGQFPNILQCNTRSTDPKPVASNSIHNTSMHEVRVARRCYDESTRVSRGRQGRHITPNEQPQVHFLELDPRFDREDAR</sequence>
<feature type="non-terminal residue" evidence="2">
    <location>
        <position position="1"/>
    </location>
</feature>